<dbReference type="AlphaFoldDB" id="A0A1G7ZUT3"/>
<dbReference type="InterPro" id="IPR036661">
    <property type="entry name" value="Luciferase-like_sf"/>
</dbReference>
<reference evidence="2 3" key="1">
    <citation type="submission" date="2016-10" db="EMBL/GenBank/DDBJ databases">
        <authorList>
            <person name="de Groot N.N."/>
        </authorList>
    </citation>
    <scope>NUCLEOTIDE SEQUENCE [LARGE SCALE GENOMIC DNA]</scope>
    <source>
        <strain evidence="2 3">DSM 44892</strain>
    </source>
</reference>
<dbReference type="OrthoDB" id="3206024at2"/>
<dbReference type="Pfam" id="PF00296">
    <property type="entry name" value="Bac_luciferase"/>
    <property type="match status" value="1"/>
</dbReference>
<name>A0A1G7ZUT3_9NOCA</name>
<proteinExistence type="predicted"/>
<accession>A0A1G7ZUT3</accession>
<dbReference type="Gene3D" id="3.20.20.30">
    <property type="entry name" value="Luciferase-like domain"/>
    <property type="match status" value="1"/>
</dbReference>
<evidence type="ECO:0000259" key="1">
    <source>
        <dbReference type="Pfam" id="PF00296"/>
    </source>
</evidence>
<protein>
    <submittedName>
        <fullName evidence="2">Probable F420-dependent oxidoreductase, Rv2161c family</fullName>
    </submittedName>
</protein>
<dbReference type="NCBIfam" id="TIGR03619">
    <property type="entry name" value="F420_Rv2161c"/>
    <property type="match status" value="1"/>
</dbReference>
<feature type="domain" description="Luciferase-like" evidence="1">
    <location>
        <begin position="1"/>
        <end position="244"/>
    </location>
</feature>
<sequence>MKLGVVIPVEHGRSAEPDWVLDFARAAERLGFDEISAVEHSVVVADTASRYPYAPSGKSHLPDDCDIPDPLELLSFVAGATSRLGLATGVLVLPNHNPVVLAKRLATLDRLSDARTRICLGLGWMREEIEACGGDFEHRGRSADEAIRLMRALWAGGGEGVDFDGEFFRVSTAHSWPKPASRHGVPLHIGGHSKAAARRAGRLGDGFQPLGLAGEELEAAITTMRDAAHDAGRDSGDVELVLGASLPRLDEAKLDRARGLGATRMVLSVSRHARTLDEVIAEMADCADRVAVTR</sequence>
<dbReference type="InterPro" id="IPR019921">
    <property type="entry name" value="Lucif-like_OxRdtase_Rv2161c"/>
</dbReference>
<dbReference type="EMBL" id="FNDN01000001">
    <property type="protein sequence ID" value="SDH12413.1"/>
    <property type="molecule type" value="Genomic_DNA"/>
</dbReference>
<dbReference type="SUPFAM" id="SSF51679">
    <property type="entry name" value="Bacterial luciferase-like"/>
    <property type="match status" value="1"/>
</dbReference>
<dbReference type="Proteomes" id="UP000183263">
    <property type="component" value="Unassembled WGS sequence"/>
</dbReference>
<evidence type="ECO:0000313" key="2">
    <source>
        <dbReference type="EMBL" id="SDH12413.1"/>
    </source>
</evidence>
<gene>
    <name evidence="2" type="ORF">SAMN05444695_101227</name>
</gene>
<dbReference type="PANTHER" id="PTHR43244:SF2">
    <property type="entry name" value="CONSERVED HYPOTHETICAL ALANINE AND PROLINE-RICH PROTEIN"/>
    <property type="match status" value="1"/>
</dbReference>
<dbReference type="RefSeq" id="WP_072738069.1">
    <property type="nucleotide sequence ID" value="NZ_CP048813.1"/>
</dbReference>
<dbReference type="InterPro" id="IPR011251">
    <property type="entry name" value="Luciferase-like_dom"/>
</dbReference>
<dbReference type="GO" id="GO:0016705">
    <property type="term" value="F:oxidoreductase activity, acting on paired donors, with incorporation or reduction of molecular oxygen"/>
    <property type="evidence" value="ECO:0007669"/>
    <property type="project" value="InterPro"/>
</dbReference>
<evidence type="ECO:0000313" key="3">
    <source>
        <dbReference type="Proteomes" id="UP000183263"/>
    </source>
</evidence>
<dbReference type="PANTHER" id="PTHR43244">
    <property type="match status" value="1"/>
</dbReference>
<dbReference type="InterPro" id="IPR050564">
    <property type="entry name" value="F420-G6PD/mer"/>
</dbReference>
<organism evidence="2 3">
    <name type="scientific">Rhodococcus triatomae</name>
    <dbReference type="NCBI Taxonomy" id="300028"/>
    <lineage>
        <taxon>Bacteria</taxon>
        <taxon>Bacillati</taxon>
        <taxon>Actinomycetota</taxon>
        <taxon>Actinomycetes</taxon>
        <taxon>Mycobacteriales</taxon>
        <taxon>Nocardiaceae</taxon>
        <taxon>Rhodococcus</taxon>
    </lineage>
</organism>
<keyword evidence="3" id="KW-1185">Reference proteome</keyword>